<feature type="transmembrane region" description="Helical" evidence="2">
    <location>
        <begin position="233"/>
        <end position="257"/>
    </location>
</feature>
<evidence type="ECO:0000256" key="1">
    <source>
        <dbReference type="SAM" id="MobiDB-lite"/>
    </source>
</evidence>
<name>A0ABW4Q524_9MICC</name>
<evidence type="ECO:0000313" key="4">
    <source>
        <dbReference type="Proteomes" id="UP001597307"/>
    </source>
</evidence>
<feature type="compositionally biased region" description="Low complexity" evidence="1">
    <location>
        <begin position="109"/>
        <end position="126"/>
    </location>
</feature>
<feature type="region of interest" description="Disordered" evidence="1">
    <location>
        <begin position="1"/>
        <end position="159"/>
    </location>
</feature>
<protein>
    <submittedName>
        <fullName evidence="3">TIGR04086 family membrane protein</fullName>
    </submittedName>
</protein>
<reference evidence="4" key="1">
    <citation type="journal article" date="2019" name="Int. J. Syst. Evol. Microbiol.">
        <title>The Global Catalogue of Microorganisms (GCM) 10K type strain sequencing project: providing services to taxonomists for standard genome sequencing and annotation.</title>
        <authorList>
            <consortium name="The Broad Institute Genomics Platform"/>
            <consortium name="The Broad Institute Genome Sequencing Center for Infectious Disease"/>
            <person name="Wu L."/>
            <person name="Ma J."/>
        </authorList>
    </citation>
    <scope>NUCLEOTIDE SEQUENCE [LARGE SCALE GENOMIC DNA]</scope>
    <source>
        <strain evidence="4">JCM 11496</strain>
    </source>
</reference>
<evidence type="ECO:0000256" key="2">
    <source>
        <dbReference type="SAM" id="Phobius"/>
    </source>
</evidence>
<feature type="compositionally biased region" description="Basic and acidic residues" evidence="1">
    <location>
        <begin position="144"/>
        <end position="159"/>
    </location>
</feature>
<comment type="caution">
    <text evidence="3">The sequence shown here is derived from an EMBL/GenBank/DDBJ whole genome shotgun (WGS) entry which is preliminary data.</text>
</comment>
<keyword evidence="2" id="KW-0472">Membrane</keyword>
<evidence type="ECO:0000313" key="3">
    <source>
        <dbReference type="EMBL" id="MFD1845813.1"/>
    </source>
</evidence>
<keyword evidence="4" id="KW-1185">Reference proteome</keyword>
<keyword evidence="2" id="KW-0812">Transmembrane</keyword>
<accession>A0ABW4Q524</accession>
<feature type="compositionally biased region" description="Polar residues" evidence="1">
    <location>
        <begin position="70"/>
        <end position="81"/>
    </location>
</feature>
<feature type="compositionally biased region" description="Polar residues" evidence="1">
    <location>
        <begin position="127"/>
        <end position="141"/>
    </location>
</feature>
<dbReference type="Proteomes" id="UP001597307">
    <property type="component" value="Unassembled WGS sequence"/>
</dbReference>
<sequence>MSTQGTGNDPAEGGAPPEHAPKHSDGTAEWRDSSSASTDGGEPTQAHDFTDARRADRDGDATQVHRTTDGDATQVHQTTGSRPDRDGDATQVHRTTDSDATQVHETQSGGTADAVGTGTGTGATAASPSTRTQPVTAQPVSHTADPDDARYRDTHDDRPALPASAERAALLQHEKDTFGGMKFGSAFFGWLTATGMAVLLTALVAAAGAVFGLSTNTDLTDAADRVAADPQTVGITGAIVLLVILLLSYFAGGYVAGRMARFNGAKQGVAVWLWALIIAVLVAVLGLIFGRQFDIFANLNSFPRIPLNEGNLTTAGIIAVVVALVAALAGAVLGGLTGMRYHRKIDRADYDNTPTR</sequence>
<dbReference type="RefSeq" id="WP_343878029.1">
    <property type="nucleotide sequence ID" value="NZ_BAAAIJ010000009.1"/>
</dbReference>
<feature type="transmembrane region" description="Helical" evidence="2">
    <location>
        <begin position="187"/>
        <end position="213"/>
    </location>
</feature>
<keyword evidence="2" id="KW-1133">Transmembrane helix</keyword>
<feature type="transmembrane region" description="Helical" evidence="2">
    <location>
        <begin position="310"/>
        <end position="337"/>
    </location>
</feature>
<proteinExistence type="predicted"/>
<feature type="compositionally biased region" description="Basic and acidic residues" evidence="1">
    <location>
        <begin position="48"/>
        <end position="60"/>
    </location>
</feature>
<dbReference type="EMBL" id="JBHUGA010000009">
    <property type="protein sequence ID" value="MFD1845813.1"/>
    <property type="molecule type" value="Genomic_DNA"/>
</dbReference>
<feature type="transmembrane region" description="Helical" evidence="2">
    <location>
        <begin position="269"/>
        <end position="290"/>
    </location>
</feature>
<organism evidence="3 4">
    <name type="scientific">Arthrobacter flavus</name>
    <dbReference type="NCBI Taxonomy" id="95172"/>
    <lineage>
        <taxon>Bacteria</taxon>
        <taxon>Bacillati</taxon>
        <taxon>Actinomycetota</taxon>
        <taxon>Actinomycetes</taxon>
        <taxon>Micrococcales</taxon>
        <taxon>Micrococcaceae</taxon>
        <taxon>Arthrobacter</taxon>
    </lineage>
</organism>
<gene>
    <name evidence="3" type="ORF">ACFSFX_04300</name>
</gene>
<feature type="compositionally biased region" description="Basic and acidic residues" evidence="1">
    <location>
        <begin position="19"/>
        <end position="32"/>
    </location>
</feature>
<feature type="compositionally biased region" description="Polar residues" evidence="1">
    <location>
        <begin position="98"/>
        <end position="108"/>
    </location>
</feature>